<evidence type="ECO:0000256" key="1">
    <source>
        <dbReference type="SAM" id="MobiDB-lite"/>
    </source>
</evidence>
<evidence type="ECO:0000313" key="3">
    <source>
        <dbReference type="Proteomes" id="UP000246018"/>
    </source>
</evidence>
<dbReference type="SUPFAM" id="SSF52833">
    <property type="entry name" value="Thioredoxin-like"/>
    <property type="match status" value="1"/>
</dbReference>
<dbReference type="OrthoDB" id="3399139at2"/>
<organism evidence="2 3">
    <name type="scientific">Nocardioides gansuensis</name>
    <dbReference type="NCBI Taxonomy" id="2138300"/>
    <lineage>
        <taxon>Bacteria</taxon>
        <taxon>Bacillati</taxon>
        <taxon>Actinomycetota</taxon>
        <taxon>Actinomycetes</taxon>
        <taxon>Propionibacteriales</taxon>
        <taxon>Nocardioidaceae</taxon>
        <taxon>Nocardioides</taxon>
    </lineage>
</organism>
<protein>
    <submittedName>
        <fullName evidence="2">Sucrase ferredoxin</fullName>
    </submittedName>
</protein>
<sequence>MTDFRCAGASRDDDEPLAGTAPTDTELWFVEHAGPWAAKAVEESRLPDPVKAHLAGLAGVRVQLIRRHGGESGPGVRLFRAVATRAGFDVTTAHVRHAADIPGIQGADWAAYDGLLWLVCTNGRRDRCCAEVGRPVAAALAARWPVETWETTHLGGHRFSGTLLALPGGHTLGRLDPESAVEACTRIERGGVPLEVSRGRAGRSPEEQVRELHVLAGGDPDVDVAAEPGPARRQSCADLKEKPTTRFVVRTP</sequence>
<feature type="region of interest" description="Disordered" evidence="1">
    <location>
        <begin position="1"/>
        <end position="20"/>
    </location>
</feature>
<comment type="caution">
    <text evidence="2">The sequence shown here is derived from an EMBL/GenBank/DDBJ whole genome shotgun (WGS) entry which is preliminary data.</text>
</comment>
<dbReference type="InterPro" id="IPR009737">
    <property type="entry name" value="Aim32/Apd1-like"/>
</dbReference>
<dbReference type="Proteomes" id="UP000246018">
    <property type="component" value="Unassembled WGS sequence"/>
</dbReference>
<proteinExistence type="predicted"/>
<name>A0A2T8FF48_9ACTN</name>
<dbReference type="EMBL" id="QDGZ01000001">
    <property type="protein sequence ID" value="PVG84348.1"/>
    <property type="molecule type" value="Genomic_DNA"/>
</dbReference>
<dbReference type="RefSeq" id="WP_116570479.1">
    <property type="nucleotide sequence ID" value="NZ_QDGZ01000001.1"/>
</dbReference>
<dbReference type="InterPro" id="IPR036249">
    <property type="entry name" value="Thioredoxin-like_sf"/>
</dbReference>
<dbReference type="AlphaFoldDB" id="A0A2T8FF48"/>
<reference evidence="2 3" key="1">
    <citation type="submission" date="2018-04" db="EMBL/GenBank/DDBJ databases">
        <title>Genome of Nocardioides gansuensis WSJ-1.</title>
        <authorList>
            <person name="Wu S."/>
            <person name="Wang G."/>
        </authorList>
    </citation>
    <scope>NUCLEOTIDE SEQUENCE [LARGE SCALE GENOMIC DNA]</scope>
    <source>
        <strain evidence="2 3">WSJ-1</strain>
    </source>
</reference>
<dbReference type="Pfam" id="PF06999">
    <property type="entry name" value="Suc_Fer-like"/>
    <property type="match status" value="1"/>
</dbReference>
<evidence type="ECO:0000313" key="2">
    <source>
        <dbReference type="EMBL" id="PVG84348.1"/>
    </source>
</evidence>
<dbReference type="CDD" id="cd03062">
    <property type="entry name" value="TRX_Fd_Sucrase"/>
    <property type="match status" value="1"/>
</dbReference>
<keyword evidence="3" id="KW-1185">Reference proteome</keyword>
<accession>A0A2T8FF48</accession>
<gene>
    <name evidence="2" type="ORF">DDE18_01615</name>
</gene>